<name>A0A418VU71_9PROT</name>
<evidence type="ECO:0000313" key="1">
    <source>
        <dbReference type="EMBL" id="RJF80695.1"/>
    </source>
</evidence>
<dbReference type="Proteomes" id="UP000284605">
    <property type="component" value="Unassembled WGS sequence"/>
</dbReference>
<organism evidence="1 2">
    <name type="scientific">Oleomonas cavernae</name>
    <dbReference type="NCBI Taxonomy" id="2320859"/>
    <lineage>
        <taxon>Bacteria</taxon>
        <taxon>Pseudomonadati</taxon>
        <taxon>Pseudomonadota</taxon>
        <taxon>Alphaproteobacteria</taxon>
        <taxon>Acetobacterales</taxon>
        <taxon>Acetobacteraceae</taxon>
        <taxon>Oleomonas</taxon>
    </lineage>
</organism>
<sequence>MEIPAPKVGHVIAYAYVWRQEYAAGQREGAKNRPCAIVLATARDNGGRLIVTVAPITHTPPSDPAAAVEIWPLTKKRLGLDGNRSWVIVDDLNVFTWPGFDLQPVPQRPETCLYGPLPGGLIRQIRAAIARCYPSAALSDRDV</sequence>
<accession>A0A418VU71</accession>
<evidence type="ECO:0000313" key="2">
    <source>
        <dbReference type="Proteomes" id="UP000284605"/>
    </source>
</evidence>
<gene>
    <name evidence="1" type="ORF">D3874_26750</name>
</gene>
<reference evidence="1 2" key="1">
    <citation type="submission" date="2018-09" db="EMBL/GenBank/DDBJ databases">
        <authorList>
            <person name="Zhu H."/>
        </authorList>
    </citation>
    <scope>NUCLEOTIDE SEQUENCE [LARGE SCALE GENOMIC DNA]</scope>
    <source>
        <strain evidence="1 2">K1W22B-8</strain>
    </source>
</reference>
<dbReference type="AlphaFoldDB" id="A0A418VU71"/>
<dbReference type="EMBL" id="QYUK01000016">
    <property type="protein sequence ID" value="RJF80695.1"/>
    <property type="molecule type" value="Genomic_DNA"/>
</dbReference>
<proteinExistence type="predicted"/>
<dbReference type="OrthoDB" id="7432864at2"/>
<comment type="caution">
    <text evidence="1">The sequence shown here is derived from an EMBL/GenBank/DDBJ whole genome shotgun (WGS) entry which is preliminary data.</text>
</comment>
<dbReference type="RefSeq" id="WP_119782747.1">
    <property type="nucleotide sequence ID" value="NZ_QYUK01000016.1"/>
</dbReference>
<protein>
    <submittedName>
        <fullName evidence="1">Growth inhibitor PemK</fullName>
    </submittedName>
</protein>
<keyword evidence="2" id="KW-1185">Reference proteome</keyword>